<evidence type="ECO:0000256" key="3">
    <source>
        <dbReference type="ARBA" id="ARBA00022530"/>
    </source>
</evidence>
<dbReference type="PRINTS" id="PR00011">
    <property type="entry name" value="EGFLAMININ"/>
</dbReference>
<reference evidence="16" key="1">
    <citation type="submission" date="2025-08" db="UniProtKB">
        <authorList>
            <consortium name="Ensembl"/>
        </authorList>
    </citation>
    <scope>IDENTIFICATION</scope>
</reference>
<dbReference type="FunFam" id="2.10.25.10:FF:000769">
    <property type="entry name" value="Laminin subunit gamma-1"/>
    <property type="match status" value="1"/>
</dbReference>
<keyword evidence="10" id="KW-0325">Glycoprotein</keyword>
<accession>A0A8D0L1W6</accession>
<protein>
    <submittedName>
        <fullName evidence="16">Laminin subunit gamma 2</fullName>
    </submittedName>
</protein>
<dbReference type="GeneTree" id="ENSGT00940000160470"/>
<evidence type="ECO:0000256" key="7">
    <source>
        <dbReference type="ARBA" id="ARBA00022889"/>
    </source>
</evidence>
<dbReference type="InterPro" id="IPR002049">
    <property type="entry name" value="LE_dom"/>
</dbReference>
<dbReference type="GO" id="GO:0030335">
    <property type="term" value="P:positive regulation of cell migration"/>
    <property type="evidence" value="ECO:0007669"/>
    <property type="project" value="Ensembl"/>
</dbReference>
<feature type="disulfide bond" evidence="12">
    <location>
        <begin position="158"/>
        <end position="167"/>
    </location>
</feature>
<keyword evidence="4" id="KW-0732">Signal</keyword>
<sequence length="1144" mass="125512">MQNETHKWIPASGKPIARPLCLTTSTFSVLPVCDCNGYSRQCLFDLELLRQTGNGYRCLNCKDNRDGVHCERCKEGFFHQHHGDRCLPCYCNPQGSLGPQCDEHGQCRCKPGVMGAKCDQCQPGFYTLSVAGCTRGGQSCNCNPAGSTGRCVSGHCGCKAGVVGEQCDRCKQGYYNLEAGNPEGCSQCFCYGHSAMCASAENYSVHRIASTFQRDWSAVKGNGSPVLHQWSPRHQDVFVTATTLDPIYFMAPARFLGNQQVSYEQTLSFDYRLNRVGHPSQHDVVLEGAGLRVTAPLMPLGKTLPCGISKTYTFRLDEHPTSNWHPKLSQFEFRRLLGNLTALGIRATYGESSTGYLDNVTLASARPTSGSPAPWVEQCVCPTGYQGQFCERCAPGYKRDSSRLGPFGACVLCNCQGGGSCDPDTGDCYSGDEHRDPSTSCPPGFYSDPWNPENCRPCQCQDGRDCSVVPGTQDVVCNRCPPGATGARCEVCTNGYFGDPLGESGPVRRCQPCQCNNNIDPETTRMCNRLTGECLKCLYNTTGFSCDRCKDGFFGNPLAPSPADKCQACMCNSVGAEPLQCRGDGSCLCKMGFEGPNCEQMYCPACYSTVKTQVDQYLRMLQDLEVLVSQVQVGSGAEDNGELERKMQQAEETLQQILQEALTSDRSLESRLSKVKGQESNYQNRLDEIKATVERLQALVGRYQNQVQDTRRLIERARLDLEQSKVKLGGMASTSYPFHKGSLLTFSHVQMANAIEQAARVAEDDSGRALELVRSAVSGGGNLENSVQGLRRRYVQTVLVLVSPGLREGRLEVINKRLVSLVSQAEASRFRQEADSLMGLANTYMAEYRRLQSNTGNWEEEIKELLQKGEGDRQISIRLLSRANLAKTRAQQALTAGNATFYEVDGILKNLQGFNLQVDDKQKEAEDAMRRLSLISSMVSSADKKTRRAEGALGSAATEAKKARSTAGEAKDIASGIRQDIGRLTLEANRTADGVLALERGVVALLHEAREAEGELEKKAQEMEMDASMTQEAQKADATAQGAGAAVQGTLSALEDLLRLMDQPGTVDEEGLRMLELNLNKARTGNSQLKEQMSDLEKTASQQRLRIQMLESSITEILADIKNLEEIRDNLPPRCYNIQPIERP</sequence>
<feature type="disulfide bond" evidence="12">
    <location>
        <begin position="109"/>
        <end position="118"/>
    </location>
</feature>
<feature type="domain" description="Laminin EGF-like" evidence="14">
    <location>
        <begin position="140"/>
        <end position="187"/>
    </location>
</feature>
<dbReference type="SUPFAM" id="SSF57196">
    <property type="entry name" value="EGF/Laminin"/>
    <property type="match status" value="6"/>
</dbReference>
<evidence type="ECO:0000256" key="2">
    <source>
        <dbReference type="ARBA" id="ARBA00022525"/>
    </source>
</evidence>
<feature type="domain" description="Laminin IV type A" evidence="15">
    <location>
        <begin position="211"/>
        <end position="378"/>
    </location>
</feature>
<feature type="coiled-coil region" evidence="13">
    <location>
        <begin position="640"/>
        <end position="727"/>
    </location>
</feature>
<reference evidence="16" key="2">
    <citation type="submission" date="2025-09" db="UniProtKB">
        <authorList>
            <consortium name="Ensembl"/>
        </authorList>
    </citation>
    <scope>IDENTIFICATION</scope>
</reference>
<dbReference type="SMART" id="SM00181">
    <property type="entry name" value="EGF"/>
    <property type="match status" value="5"/>
</dbReference>
<feature type="domain" description="Laminin EGF-like" evidence="14">
    <location>
        <begin position="89"/>
        <end position="135"/>
    </location>
</feature>
<evidence type="ECO:0000313" key="16">
    <source>
        <dbReference type="Ensembl" id="ENSSPUP00000002594.1"/>
    </source>
</evidence>
<keyword evidence="5" id="KW-0677">Repeat</keyword>
<dbReference type="GO" id="GO:0009887">
    <property type="term" value="P:animal organ morphogenesis"/>
    <property type="evidence" value="ECO:0007669"/>
    <property type="project" value="TreeGrafter"/>
</dbReference>
<keyword evidence="7" id="KW-0130">Cell adhesion</keyword>
<evidence type="ECO:0000256" key="6">
    <source>
        <dbReference type="ARBA" id="ARBA00022869"/>
    </source>
</evidence>
<dbReference type="FunFam" id="2.10.25.10:FF:000174">
    <property type="entry name" value="Laminin subunit gamma-1"/>
    <property type="match status" value="1"/>
</dbReference>
<dbReference type="InterPro" id="IPR000742">
    <property type="entry name" value="EGF"/>
</dbReference>
<dbReference type="InterPro" id="IPR000034">
    <property type="entry name" value="Laminin_IV"/>
</dbReference>
<evidence type="ECO:0000256" key="12">
    <source>
        <dbReference type="PROSITE-ProRule" id="PRU00460"/>
    </source>
</evidence>
<feature type="coiled-coil region" evidence="13">
    <location>
        <begin position="1072"/>
        <end position="1127"/>
    </location>
</feature>
<keyword evidence="3" id="KW-0272">Extracellular matrix</keyword>
<dbReference type="FunFam" id="2.10.25.10:FF:000441">
    <property type="entry name" value="Laminin subunit gamma 2"/>
    <property type="match status" value="1"/>
</dbReference>
<proteinExistence type="predicted"/>
<evidence type="ECO:0000256" key="1">
    <source>
        <dbReference type="ARBA" id="ARBA00004302"/>
    </source>
</evidence>
<dbReference type="PANTHER" id="PTHR10574:SF313">
    <property type="entry name" value="LAMININ SUBUNIT GAMMA-2"/>
    <property type="match status" value="1"/>
</dbReference>
<feature type="disulfide bond" evidence="12">
    <location>
        <begin position="537"/>
        <end position="546"/>
    </location>
</feature>
<dbReference type="Proteomes" id="UP000694392">
    <property type="component" value="Unplaced"/>
</dbReference>
<keyword evidence="9 12" id="KW-1015">Disulfide bond</keyword>
<keyword evidence="8 13" id="KW-0175">Coiled coil</keyword>
<evidence type="ECO:0000313" key="17">
    <source>
        <dbReference type="Proteomes" id="UP000694392"/>
    </source>
</evidence>
<dbReference type="SMART" id="SM00180">
    <property type="entry name" value="EGF_Lam"/>
    <property type="match status" value="7"/>
</dbReference>
<keyword evidence="17" id="KW-1185">Reference proteome</keyword>
<dbReference type="GO" id="GO:0008284">
    <property type="term" value="P:positive regulation of cell population proliferation"/>
    <property type="evidence" value="ECO:0007669"/>
    <property type="project" value="Ensembl"/>
</dbReference>
<dbReference type="Ensembl" id="ENSSPUT00000002745.1">
    <property type="protein sequence ID" value="ENSSPUP00000002594.1"/>
    <property type="gene ID" value="ENSSPUG00000001617.1"/>
</dbReference>
<evidence type="ECO:0000256" key="8">
    <source>
        <dbReference type="ARBA" id="ARBA00023054"/>
    </source>
</evidence>
<dbReference type="PROSITE" id="PS50027">
    <property type="entry name" value="EGF_LAM_2"/>
    <property type="match status" value="3"/>
</dbReference>
<comment type="caution">
    <text evidence="12">Lacks conserved residue(s) required for the propagation of feature annotation.</text>
</comment>
<evidence type="ECO:0000259" key="14">
    <source>
        <dbReference type="PROSITE" id="PS50027"/>
    </source>
</evidence>
<dbReference type="PANTHER" id="PTHR10574">
    <property type="entry name" value="NETRIN/LAMININ-RELATED"/>
    <property type="match status" value="1"/>
</dbReference>
<keyword evidence="2" id="KW-0964">Secreted</keyword>
<dbReference type="PROSITE" id="PS01248">
    <property type="entry name" value="EGF_LAM_1"/>
    <property type="match status" value="2"/>
</dbReference>
<dbReference type="CDD" id="cd00055">
    <property type="entry name" value="EGF_Lam"/>
    <property type="match status" value="6"/>
</dbReference>
<dbReference type="Pfam" id="PF00053">
    <property type="entry name" value="EGF_laminin"/>
    <property type="match status" value="7"/>
</dbReference>
<dbReference type="PROSITE" id="PS51115">
    <property type="entry name" value="LAMININ_IVA"/>
    <property type="match status" value="1"/>
</dbReference>
<dbReference type="GO" id="GO:0007411">
    <property type="term" value="P:axon guidance"/>
    <property type="evidence" value="ECO:0007669"/>
    <property type="project" value="TreeGrafter"/>
</dbReference>
<keyword evidence="11 12" id="KW-0424">Laminin EGF-like domain</keyword>
<dbReference type="GO" id="GO:0007155">
    <property type="term" value="P:cell adhesion"/>
    <property type="evidence" value="ECO:0007669"/>
    <property type="project" value="UniProtKB-KW"/>
</dbReference>
<dbReference type="Pfam" id="PF00052">
    <property type="entry name" value="Laminin_B"/>
    <property type="match status" value="1"/>
</dbReference>
<dbReference type="InterPro" id="IPR050440">
    <property type="entry name" value="Laminin/Netrin_ECM"/>
</dbReference>
<evidence type="ECO:0000256" key="13">
    <source>
        <dbReference type="SAM" id="Coils"/>
    </source>
</evidence>
<dbReference type="FunFam" id="2.10.25.10:FF:000533">
    <property type="entry name" value="Laminin subunit gamma 2"/>
    <property type="match status" value="1"/>
</dbReference>
<organism evidence="16 17">
    <name type="scientific">Sphenodon punctatus</name>
    <name type="common">Tuatara</name>
    <name type="synonym">Hatteria punctata</name>
    <dbReference type="NCBI Taxonomy" id="8508"/>
    <lineage>
        <taxon>Eukaryota</taxon>
        <taxon>Metazoa</taxon>
        <taxon>Chordata</taxon>
        <taxon>Craniata</taxon>
        <taxon>Vertebrata</taxon>
        <taxon>Euteleostomi</taxon>
        <taxon>Lepidosauria</taxon>
        <taxon>Sphenodontia</taxon>
        <taxon>Sphenodontidae</taxon>
        <taxon>Sphenodon</taxon>
    </lineage>
</organism>
<dbReference type="FunFam" id="2.10.25.10:FF:000067">
    <property type="entry name" value="Laminin subunit gamma 1"/>
    <property type="match status" value="1"/>
</dbReference>
<keyword evidence="6" id="KW-0084">Basement membrane</keyword>
<evidence type="ECO:0000259" key="15">
    <source>
        <dbReference type="PROSITE" id="PS51115"/>
    </source>
</evidence>
<evidence type="ECO:0000256" key="10">
    <source>
        <dbReference type="ARBA" id="ARBA00023180"/>
    </source>
</evidence>
<dbReference type="SMART" id="SM00281">
    <property type="entry name" value="LamB"/>
    <property type="match status" value="1"/>
</dbReference>
<evidence type="ECO:0000256" key="4">
    <source>
        <dbReference type="ARBA" id="ARBA00022729"/>
    </source>
</evidence>
<feature type="domain" description="Laminin EGF-like" evidence="14">
    <location>
        <begin position="513"/>
        <end position="568"/>
    </location>
</feature>
<dbReference type="GO" id="GO:0009888">
    <property type="term" value="P:tissue development"/>
    <property type="evidence" value="ECO:0007669"/>
    <property type="project" value="TreeGrafter"/>
</dbReference>
<dbReference type="Gene3D" id="2.10.25.10">
    <property type="entry name" value="Laminin"/>
    <property type="match status" value="6"/>
</dbReference>
<evidence type="ECO:0000256" key="9">
    <source>
        <dbReference type="ARBA" id="ARBA00023157"/>
    </source>
</evidence>
<dbReference type="AlphaFoldDB" id="A0A8D0L1W6"/>
<evidence type="ECO:0000256" key="5">
    <source>
        <dbReference type="ARBA" id="ARBA00022737"/>
    </source>
</evidence>
<name>A0A8D0L1W6_SPHPU</name>
<feature type="disulfide bond" evidence="12">
    <location>
        <begin position="89"/>
        <end position="101"/>
    </location>
</feature>
<dbReference type="GO" id="GO:0005604">
    <property type="term" value="C:basement membrane"/>
    <property type="evidence" value="ECO:0007669"/>
    <property type="project" value="UniProtKB-SubCell"/>
</dbReference>
<comment type="subcellular location">
    <subcellularLocation>
        <location evidence="1">Secreted</location>
        <location evidence="1">Extracellular space</location>
        <location evidence="1">Extracellular matrix</location>
        <location evidence="1">Basement membrane</location>
    </subcellularLocation>
</comment>
<gene>
    <name evidence="16" type="primary">LAMC2</name>
</gene>
<evidence type="ECO:0000256" key="11">
    <source>
        <dbReference type="ARBA" id="ARBA00023292"/>
    </source>
</evidence>